<evidence type="ECO:0000313" key="4">
    <source>
        <dbReference type="Proteomes" id="UP000267536"/>
    </source>
</evidence>
<dbReference type="Proteomes" id="UP000267536">
    <property type="component" value="Unassembled WGS sequence"/>
</dbReference>
<feature type="region of interest" description="Disordered" evidence="2">
    <location>
        <begin position="200"/>
        <end position="223"/>
    </location>
</feature>
<dbReference type="Gene3D" id="2.60.120.260">
    <property type="entry name" value="Galactose-binding domain-like"/>
    <property type="match status" value="1"/>
</dbReference>
<dbReference type="EMBL" id="RKMH01000002">
    <property type="protein sequence ID" value="RPA65817.1"/>
    <property type="molecule type" value="Genomic_DNA"/>
</dbReference>
<comment type="caution">
    <text evidence="3">The sequence shown here is derived from an EMBL/GenBank/DDBJ whole genome shotgun (WGS) entry which is preliminary data.</text>
</comment>
<evidence type="ECO:0000256" key="2">
    <source>
        <dbReference type="SAM" id="MobiDB-lite"/>
    </source>
</evidence>
<feature type="compositionally biased region" description="Polar residues" evidence="2">
    <location>
        <begin position="204"/>
        <end position="221"/>
    </location>
</feature>
<organism evidence="3 4">
    <name type="scientific">Gordonia oryzae</name>
    <dbReference type="NCBI Taxonomy" id="2487349"/>
    <lineage>
        <taxon>Bacteria</taxon>
        <taxon>Bacillati</taxon>
        <taxon>Actinomycetota</taxon>
        <taxon>Actinomycetes</taxon>
        <taxon>Mycobacteriales</taxon>
        <taxon>Gordoniaceae</taxon>
        <taxon>Gordonia</taxon>
    </lineage>
</organism>
<sequence>MTEPSSILNGVVKTSWPSDMLPSETSNVIDMLPAIWKAFFLGIVGNIAINIANAADIDGLDPLALLRQWGQEQEQAASNALAAANSAQTTATSAQSTANNASTTANTANTTATNALSAAQNALQNAENALGQLGTLIGDVLGGQSTAADLAAFITGLDGIIDPSRIAQVSASAIGAVGTPNLLTNGSFVDSVSMAPEGSGWTWDGTTTHSNTAPSGHTDGSVTTTGTGVQQTLVSNVVAVSAGQSLSVAGWLKWSGVTASGSAFSLNVISYLDGNQLSHQTIGSVVSPSAAGSWQEITGTYTVPSGADQVRVQLVVTANVTAGQVWWDDLSLTKTQTIDQSLITDLENALSTINSTFNQIGQTLEGEAVTAISTAVTNVQNFAASLTGWQSTTTANAQAVVDGIINGATNASGSGYATSEVQAAVAGLATGYATPAYVSNLTDMATVPRQSVIGWSTQIPSGCPLVCSSSGLPTFPPQVDKFGSPGTGTAYFTPIVSDRKGTLGKLRFITGADGALFSIDAWFLDVYVYSGGTLTKVTSNGNLKSAMMSSLGEQSIDISSFGINVVPAEILFVAHLQQAPGLAQTARSYAAAPNNGVPRADVVLQHAYYTQTGLSTLPQTVSLSSLTGADRMIPWAAVSVVS</sequence>
<keyword evidence="1" id="KW-0175">Coiled coil</keyword>
<dbReference type="AlphaFoldDB" id="A0A3N4GWL4"/>
<gene>
    <name evidence="3" type="ORF">EF294_03515</name>
</gene>
<protein>
    <recommendedName>
        <fullName evidence="5">CBM-cenC domain-containing protein</fullName>
    </recommendedName>
</protein>
<evidence type="ECO:0008006" key="5">
    <source>
        <dbReference type="Google" id="ProtNLM"/>
    </source>
</evidence>
<dbReference type="RefSeq" id="WP_123925650.1">
    <property type="nucleotide sequence ID" value="NZ_JBPSDP010000012.1"/>
</dbReference>
<dbReference type="OrthoDB" id="4381573at2"/>
<accession>A0A3N4GWL4</accession>
<feature type="coiled-coil region" evidence="1">
    <location>
        <begin position="109"/>
        <end position="136"/>
    </location>
</feature>
<reference evidence="3 4" key="1">
    <citation type="submission" date="2018-11" db="EMBL/GenBank/DDBJ databases">
        <title>Draft genome sequence of Gordonia sp. RS15-1S isolated from rice stems.</title>
        <authorList>
            <person name="Muangham S."/>
        </authorList>
    </citation>
    <scope>NUCLEOTIDE SEQUENCE [LARGE SCALE GENOMIC DNA]</scope>
    <source>
        <strain evidence="3 4">RS15-1S</strain>
    </source>
</reference>
<evidence type="ECO:0000256" key="1">
    <source>
        <dbReference type="SAM" id="Coils"/>
    </source>
</evidence>
<evidence type="ECO:0000313" key="3">
    <source>
        <dbReference type="EMBL" id="RPA65817.1"/>
    </source>
</evidence>
<keyword evidence="4" id="KW-1185">Reference proteome</keyword>
<proteinExistence type="predicted"/>
<name>A0A3N4GWL4_9ACTN</name>